<protein>
    <submittedName>
        <fullName evidence="2">Uncharacterized protein</fullName>
    </submittedName>
</protein>
<gene>
    <name evidence="2" type="ORF">OSIN01602_LOCUS12923</name>
</gene>
<evidence type="ECO:0000313" key="2">
    <source>
        <dbReference type="EMBL" id="CAD9345106.1"/>
    </source>
</evidence>
<reference evidence="2" key="1">
    <citation type="submission" date="2021-01" db="EMBL/GenBank/DDBJ databases">
        <authorList>
            <person name="Corre E."/>
            <person name="Pelletier E."/>
            <person name="Niang G."/>
            <person name="Scheremetjew M."/>
            <person name="Finn R."/>
            <person name="Kale V."/>
            <person name="Holt S."/>
            <person name="Cochrane G."/>
            <person name="Meng A."/>
            <person name="Brown T."/>
            <person name="Cohen L."/>
        </authorList>
    </citation>
    <scope>NUCLEOTIDE SEQUENCE</scope>
    <source>
        <strain evidence="2">Grunow 1884</strain>
    </source>
</reference>
<dbReference type="AlphaFoldDB" id="A0A7S1ZP18"/>
<organism evidence="2">
    <name type="scientific">Trieres chinensis</name>
    <name type="common">Marine centric diatom</name>
    <name type="synonym">Odontella sinensis</name>
    <dbReference type="NCBI Taxonomy" id="1514140"/>
    <lineage>
        <taxon>Eukaryota</taxon>
        <taxon>Sar</taxon>
        <taxon>Stramenopiles</taxon>
        <taxon>Ochrophyta</taxon>
        <taxon>Bacillariophyta</taxon>
        <taxon>Mediophyceae</taxon>
        <taxon>Biddulphiophycidae</taxon>
        <taxon>Eupodiscales</taxon>
        <taxon>Parodontellaceae</taxon>
        <taxon>Trieres</taxon>
    </lineage>
</organism>
<feature type="region of interest" description="Disordered" evidence="1">
    <location>
        <begin position="19"/>
        <end position="46"/>
    </location>
</feature>
<proteinExistence type="predicted"/>
<accession>A0A7S1ZP18</accession>
<dbReference type="EMBL" id="HBGO01022496">
    <property type="protein sequence ID" value="CAD9345106.1"/>
    <property type="molecule type" value="Transcribed_RNA"/>
</dbReference>
<name>A0A7S1ZP18_TRICV</name>
<feature type="region of interest" description="Disordered" evidence="1">
    <location>
        <begin position="82"/>
        <end position="107"/>
    </location>
</feature>
<evidence type="ECO:0000256" key="1">
    <source>
        <dbReference type="SAM" id="MobiDB-lite"/>
    </source>
</evidence>
<sequence length="138" mass="15482">MSATMKVCCRDNSAVLPEEAFSNKKKMTDEDTVNTDNDSASSSIPSLDVSPRIFCVATRKRNSRIFWTEEQESLLSLKRANPIYDSDSESGSENSLKGQAKRTRRCLDADEESGAVAYFLPENQWPKSRSNYDPEDEG</sequence>
<feature type="compositionally biased region" description="Polar residues" evidence="1">
    <location>
        <begin position="34"/>
        <end position="45"/>
    </location>
</feature>